<name>A0ABD5NDL3_9EURY</name>
<feature type="transmembrane region" description="Helical" evidence="2">
    <location>
        <begin position="244"/>
        <end position="269"/>
    </location>
</feature>
<accession>A0ABD5NDL3</accession>
<organism evidence="3 4">
    <name type="scientific">Halobacterium litoreum</name>
    <dbReference type="NCBI Taxonomy" id="2039234"/>
    <lineage>
        <taxon>Archaea</taxon>
        <taxon>Methanobacteriati</taxon>
        <taxon>Methanobacteriota</taxon>
        <taxon>Stenosarchaea group</taxon>
        <taxon>Halobacteria</taxon>
        <taxon>Halobacteriales</taxon>
        <taxon>Halobacteriaceae</taxon>
        <taxon>Halobacterium</taxon>
    </lineage>
</organism>
<keyword evidence="2" id="KW-1133">Transmembrane helix</keyword>
<dbReference type="GeneID" id="69117130"/>
<evidence type="ECO:0000313" key="3">
    <source>
        <dbReference type="EMBL" id="MFC3476949.1"/>
    </source>
</evidence>
<protein>
    <submittedName>
        <fullName evidence="3">Uncharacterized protein</fullName>
    </submittedName>
</protein>
<evidence type="ECO:0000313" key="4">
    <source>
        <dbReference type="Proteomes" id="UP001595660"/>
    </source>
</evidence>
<gene>
    <name evidence="3" type="ORF">ACFOKC_04350</name>
</gene>
<keyword evidence="4" id="KW-1185">Reference proteome</keyword>
<dbReference type="AlphaFoldDB" id="A0ABD5NDL3"/>
<dbReference type="EMBL" id="JBHRWN010000002">
    <property type="protein sequence ID" value="MFC3476949.1"/>
    <property type="molecule type" value="Genomic_DNA"/>
</dbReference>
<evidence type="ECO:0000256" key="2">
    <source>
        <dbReference type="SAM" id="Phobius"/>
    </source>
</evidence>
<feature type="transmembrane region" description="Helical" evidence="2">
    <location>
        <begin position="214"/>
        <end position="232"/>
    </location>
</feature>
<feature type="region of interest" description="Disordered" evidence="1">
    <location>
        <begin position="164"/>
        <end position="194"/>
    </location>
</feature>
<reference evidence="3 4" key="1">
    <citation type="journal article" date="2019" name="Int. J. Syst. Evol. Microbiol.">
        <title>The Global Catalogue of Microorganisms (GCM) 10K type strain sequencing project: providing services to taxonomists for standard genome sequencing and annotation.</title>
        <authorList>
            <consortium name="The Broad Institute Genomics Platform"/>
            <consortium name="The Broad Institute Genome Sequencing Center for Infectious Disease"/>
            <person name="Wu L."/>
            <person name="Ma J."/>
        </authorList>
    </citation>
    <scope>NUCLEOTIDE SEQUENCE [LARGE SCALE GENOMIC DNA]</scope>
    <source>
        <strain evidence="3 4">CGMCC 1.12562</strain>
    </source>
</reference>
<feature type="transmembrane region" description="Helical" evidence="2">
    <location>
        <begin position="320"/>
        <end position="340"/>
    </location>
</feature>
<feature type="compositionally biased region" description="Basic and acidic residues" evidence="1">
    <location>
        <begin position="175"/>
        <end position="186"/>
    </location>
</feature>
<keyword evidence="2" id="KW-0812">Transmembrane</keyword>
<evidence type="ECO:0000256" key="1">
    <source>
        <dbReference type="SAM" id="MobiDB-lite"/>
    </source>
</evidence>
<proteinExistence type="predicted"/>
<sequence>MPADIADRVYLASLDSEDLAAAFGDGYETATEPPAVSGLLRSLADTHAWATRDTDVLASLDRGDYVLFHRDWGLRAVGQVWSTTADSDEVARHTAVDDPAGEWGVVTLTNVQPALDTVSLLSLDAGDAQRDRSLYRIEDAVARDLRSRFTTPARLIEETVANPLAFDVPPGGTPPDRRPDPPENGRDTAVSTPETAVSAHLDALDGVRTTAWRVLALGAFLVAATLAVVQQYRPADGDPFSLTLPVSAGVVAVGVGGALAVGVVLHGALKPRPGLGRFTREQTGATRRAGATESGSDASAHLANATRAYCAHLAHLTRRLGAVTAVAAVGVVVGAVYLAYGLGVQVSPAVRPLSLVALAVFPALAVAATLYAFRRRVVDAVGDLPDLGAGVPSPARSLADRADAAKRRVSEVASRIK</sequence>
<dbReference type="RefSeq" id="WP_232571914.1">
    <property type="nucleotide sequence ID" value="NZ_CP089466.1"/>
</dbReference>
<dbReference type="Proteomes" id="UP001595660">
    <property type="component" value="Unassembled WGS sequence"/>
</dbReference>
<keyword evidence="2" id="KW-0472">Membrane</keyword>
<feature type="region of interest" description="Disordered" evidence="1">
    <location>
        <begin position="276"/>
        <end position="296"/>
    </location>
</feature>
<feature type="transmembrane region" description="Helical" evidence="2">
    <location>
        <begin position="352"/>
        <end position="373"/>
    </location>
</feature>
<comment type="caution">
    <text evidence="3">The sequence shown here is derived from an EMBL/GenBank/DDBJ whole genome shotgun (WGS) entry which is preliminary data.</text>
</comment>